<evidence type="ECO:0000259" key="1">
    <source>
        <dbReference type="Pfam" id="PF13175"/>
    </source>
</evidence>
<name>A0AA48REI0_9ZZZZ</name>
<sequence>MQIETIKVEKFKGIQSVEVDLKDITILIGGNNSGKSSFLQGVHFAITTLQSAKMAGVAGSATTLGSDQFLYKPADDPTRLHFGSAMSQTTGPAFTFTYKMSAAADPQIFDLTLRRGKNANISLSYYQNDPFCIQASDRKHPLSIFVPGLAGVALREERRGEAILVTGIAQGDSNLYLRNVLLRIISDTQKLTRFHATIQSIFPGLTISTNYDEYRHQFISILVHMDFNSIPLETVGTGCLQAIQLVAYATMYDPTLLLLDEPDSHLHPSNQRLLADTLLAITKEFGTKIILSTHSRHVFDALGRLEECEVVWLKKGQKQDVSDLSGLSLLLDLGALDSFELIGAERNRVVVLTEDTKAARLSFLLEANGFKRGEYVVQPFHGVDNIQSAIPVADYFSKLGRDTHVLIHRDGDGLLEDEKTWLIERYSSQLPDRTQLFITPLTDVEHQFCQSSHVCSAYGIAEAEAEGIVNGILARFNSRLSVLFANKRGEAKIKTLRAKTDAPSAERIIQEPIQFELAKGKFIFGHLQQALTDAGHNASKLTTTATGALRIPVLSAFADSAWPSD</sequence>
<dbReference type="InterPro" id="IPR027417">
    <property type="entry name" value="P-loop_NTPase"/>
</dbReference>
<protein>
    <recommendedName>
        <fullName evidence="1">Endonuclease GajA/Old nuclease/RecF-like AAA domain-containing protein</fullName>
    </recommendedName>
</protein>
<dbReference type="AlphaFoldDB" id="A0AA48REI0"/>
<dbReference type="PANTHER" id="PTHR43581:SF4">
    <property type="entry name" value="ATP_GTP PHOSPHATASE"/>
    <property type="match status" value="1"/>
</dbReference>
<accession>A0AA48REI0</accession>
<organism evidence="2">
    <name type="scientific">freshwater sediment metagenome</name>
    <dbReference type="NCBI Taxonomy" id="556182"/>
    <lineage>
        <taxon>unclassified sequences</taxon>
        <taxon>metagenomes</taxon>
        <taxon>ecological metagenomes</taxon>
    </lineage>
</organism>
<dbReference type="SUPFAM" id="SSF52540">
    <property type="entry name" value="P-loop containing nucleoside triphosphate hydrolases"/>
    <property type="match status" value="1"/>
</dbReference>
<reference evidence="2" key="1">
    <citation type="submission" date="2023-07" db="EMBL/GenBank/DDBJ databases">
        <authorList>
            <person name="Pelsma A.J. K."/>
        </authorList>
    </citation>
    <scope>NUCLEOTIDE SEQUENCE</scope>
</reference>
<feature type="domain" description="Endonuclease GajA/Old nuclease/RecF-like AAA" evidence="1">
    <location>
        <begin position="1"/>
        <end position="40"/>
    </location>
</feature>
<proteinExistence type="predicted"/>
<dbReference type="PANTHER" id="PTHR43581">
    <property type="entry name" value="ATP/GTP PHOSPHATASE"/>
    <property type="match status" value="1"/>
</dbReference>
<gene>
    <name evidence="2" type="ORF">AMST5_03366</name>
</gene>
<dbReference type="InterPro" id="IPR051396">
    <property type="entry name" value="Bact_Antivir_Def_Nuclease"/>
</dbReference>
<dbReference type="Pfam" id="PF13175">
    <property type="entry name" value="AAA_15"/>
    <property type="match status" value="2"/>
</dbReference>
<dbReference type="InterPro" id="IPR041685">
    <property type="entry name" value="AAA_GajA/Old/RecF-like"/>
</dbReference>
<feature type="domain" description="Endonuclease GajA/Old nuclease/RecF-like AAA" evidence="1">
    <location>
        <begin position="206"/>
        <end position="298"/>
    </location>
</feature>
<evidence type="ECO:0000313" key="2">
    <source>
        <dbReference type="EMBL" id="CAJ0882752.1"/>
    </source>
</evidence>
<dbReference type="EMBL" id="OY288114">
    <property type="protein sequence ID" value="CAJ0882752.1"/>
    <property type="molecule type" value="Genomic_DNA"/>
</dbReference>
<dbReference type="Gene3D" id="3.40.50.300">
    <property type="entry name" value="P-loop containing nucleotide triphosphate hydrolases"/>
    <property type="match status" value="2"/>
</dbReference>